<evidence type="ECO:0000256" key="2">
    <source>
        <dbReference type="SAM" id="SignalP"/>
    </source>
</evidence>
<dbReference type="Proteomes" id="UP001580928">
    <property type="component" value="Unassembled WGS sequence"/>
</dbReference>
<organism evidence="3 4">
    <name type="scientific">Albibacterium profundi</name>
    <dbReference type="NCBI Taxonomy" id="3134906"/>
    <lineage>
        <taxon>Bacteria</taxon>
        <taxon>Pseudomonadati</taxon>
        <taxon>Bacteroidota</taxon>
        <taxon>Sphingobacteriia</taxon>
        <taxon>Sphingobacteriales</taxon>
        <taxon>Sphingobacteriaceae</taxon>
        <taxon>Albibacterium</taxon>
    </lineage>
</organism>
<evidence type="ECO:0000313" key="3">
    <source>
        <dbReference type="EMBL" id="MFB5944795.1"/>
    </source>
</evidence>
<comment type="caution">
    <text evidence="3">The sequence shown here is derived from an EMBL/GenBank/DDBJ whole genome shotgun (WGS) entry which is preliminary data.</text>
</comment>
<feature type="signal peptide" evidence="2">
    <location>
        <begin position="1"/>
        <end position="23"/>
    </location>
</feature>
<dbReference type="PROSITE" id="PS51257">
    <property type="entry name" value="PROKAR_LIPOPROTEIN"/>
    <property type="match status" value="1"/>
</dbReference>
<keyword evidence="2" id="KW-0732">Signal</keyword>
<dbReference type="RefSeq" id="WP_375556355.1">
    <property type="nucleotide sequence ID" value="NZ_JBBVGT010000002.1"/>
</dbReference>
<sequence length="204" mass="22220">MKTIKSISSIFLFSLLIGATLSSCSKSNNGSVDEEDNASGEHTYNITLINKGDASNKVEYRGGLPLDEARAIYRYRTISDEIEHSITMLFGKLEEVGSIYGNFDLDDSKQPFTKLGGYSLQDGGTLTIRPEGTTDMYISTSGTLTFSDLKYALPTSAVGAACYTLKFEGDFDKYTDGDKTDETYQGSGTFVISPQDDMGTYKAP</sequence>
<dbReference type="EMBL" id="JBBVGT010000002">
    <property type="protein sequence ID" value="MFB5944795.1"/>
    <property type="molecule type" value="Genomic_DNA"/>
</dbReference>
<keyword evidence="4" id="KW-1185">Reference proteome</keyword>
<name>A0ABV5CDT2_9SPHI</name>
<evidence type="ECO:0000256" key="1">
    <source>
        <dbReference type="SAM" id="MobiDB-lite"/>
    </source>
</evidence>
<protein>
    <submittedName>
        <fullName evidence="3">Uncharacterized protein</fullName>
    </submittedName>
</protein>
<accession>A0ABV5CDT2</accession>
<evidence type="ECO:0000313" key="4">
    <source>
        <dbReference type="Proteomes" id="UP001580928"/>
    </source>
</evidence>
<reference evidence="3 4" key="1">
    <citation type="submission" date="2024-04" db="EMBL/GenBank/DDBJ databases">
        <title>Albibacterium profundi sp. nov., isolated from sediment of the Challenger Deep of Mariana Trench.</title>
        <authorList>
            <person name="Wang Y."/>
        </authorList>
    </citation>
    <scope>NUCLEOTIDE SEQUENCE [LARGE SCALE GENOMIC DNA]</scope>
    <source>
        <strain evidence="3 4">RHL897</strain>
    </source>
</reference>
<proteinExistence type="predicted"/>
<feature type="chain" id="PRO_5047183910" evidence="2">
    <location>
        <begin position="24"/>
        <end position="204"/>
    </location>
</feature>
<feature type="region of interest" description="Disordered" evidence="1">
    <location>
        <begin position="185"/>
        <end position="204"/>
    </location>
</feature>
<gene>
    <name evidence="3" type="ORF">WKR92_03005</name>
</gene>